<evidence type="ECO:0000313" key="5">
    <source>
        <dbReference type="Proteomes" id="UP000712673"/>
    </source>
</evidence>
<sequence length="422" mass="46669">MLPDALDTLEYRLINTLYKLSRETPPVVALVAPRDPLNIPPYMRQLYQQMGRAMPQTEDPYEPLERLLRHEKYDVRRVELAQNAGIPAGTNTVLVLNPQTLSDRQRWELNRALHEGKSVLLALQQYRWNYSVVRQAVSVSKEDQKPEANPWISQYGVELDPAILMDVNHQSLTVREADNLMAALMGGGVTLNLPMHILISQDTMNRKVSITSNLAPVFYLWGSALKIQSEALARHTLEASVLFSTTPRSWTIAPESQLTSNDLQPPAQGQQRPLAVLIRGQFPDVYAGKERPAWPPPTQHPGMPPTPPAPQEDAPAAASVAAPGKLLVVGNAQMFHRNFLSGGNLDFFLNSVDALTLGDDIINVRSKKQVNRTISKPSAGARQFWKFVNLGLVNILIAAIGIGGALLRRRARATYTAAPVAV</sequence>
<keyword evidence="2" id="KW-1133">Transmembrane helix</keyword>
<reference evidence="4" key="1">
    <citation type="submission" date="2019-03" db="EMBL/GenBank/DDBJ databases">
        <title>Lake Tanganyika Metagenome-Assembled Genomes (MAGs).</title>
        <authorList>
            <person name="Tran P."/>
        </authorList>
    </citation>
    <scope>NUCLEOTIDE SEQUENCE</scope>
    <source>
        <strain evidence="4">K_DeepCast_65m_m2_066</strain>
    </source>
</reference>
<protein>
    <recommendedName>
        <fullName evidence="3">ABC-type uncharacterized transport system domain-containing protein</fullName>
    </recommendedName>
</protein>
<organism evidence="4 5">
    <name type="scientific">Tectimicrobiota bacterium</name>
    <dbReference type="NCBI Taxonomy" id="2528274"/>
    <lineage>
        <taxon>Bacteria</taxon>
        <taxon>Pseudomonadati</taxon>
        <taxon>Nitrospinota/Tectimicrobiota group</taxon>
        <taxon>Candidatus Tectimicrobiota</taxon>
    </lineage>
</organism>
<dbReference type="EMBL" id="VGLS01000484">
    <property type="protein sequence ID" value="MBM3225113.1"/>
    <property type="molecule type" value="Genomic_DNA"/>
</dbReference>
<evidence type="ECO:0000256" key="2">
    <source>
        <dbReference type="SAM" id="Phobius"/>
    </source>
</evidence>
<feature type="domain" description="ABC-type uncharacterised transport system" evidence="3">
    <location>
        <begin position="71"/>
        <end position="350"/>
    </location>
</feature>
<gene>
    <name evidence="4" type="ORF">FJZ47_15110</name>
</gene>
<accession>A0A937W2P8</accession>
<dbReference type="Proteomes" id="UP000712673">
    <property type="component" value="Unassembled WGS sequence"/>
</dbReference>
<evidence type="ECO:0000259" key="3">
    <source>
        <dbReference type="Pfam" id="PF09822"/>
    </source>
</evidence>
<feature type="transmembrane region" description="Helical" evidence="2">
    <location>
        <begin position="384"/>
        <end position="407"/>
    </location>
</feature>
<dbReference type="AlphaFoldDB" id="A0A937W2P8"/>
<proteinExistence type="predicted"/>
<name>A0A937W2P8_UNCTE</name>
<dbReference type="InterPro" id="IPR019196">
    <property type="entry name" value="ABC_transp_unknown"/>
</dbReference>
<keyword evidence="2" id="KW-0812">Transmembrane</keyword>
<comment type="caution">
    <text evidence="4">The sequence shown here is derived from an EMBL/GenBank/DDBJ whole genome shotgun (WGS) entry which is preliminary data.</text>
</comment>
<keyword evidence="2" id="KW-0472">Membrane</keyword>
<dbReference type="Pfam" id="PF09822">
    <property type="entry name" value="ABC_transp_aux"/>
    <property type="match status" value="1"/>
</dbReference>
<feature type="region of interest" description="Disordered" evidence="1">
    <location>
        <begin position="288"/>
        <end position="314"/>
    </location>
</feature>
<feature type="compositionally biased region" description="Pro residues" evidence="1">
    <location>
        <begin position="293"/>
        <end position="310"/>
    </location>
</feature>
<evidence type="ECO:0000313" key="4">
    <source>
        <dbReference type="EMBL" id="MBM3225113.1"/>
    </source>
</evidence>
<evidence type="ECO:0000256" key="1">
    <source>
        <dbReference type="SAM" id="MobiDB-lite"/>
    </source>
</evidence>